<organism evidence="1 2">
    <name type="scientific">Paenibacillus apis</name>
    <dbReference type="NCBI Taxonomy" id="1792174"/>
    <lineage>
        <taxon>Bacteria</taxon>
        <taxon>Bacillati</taxon>
        <taxon>Bacillota</taxon>
        <taxon>Bacilli</taxon>
        <taxon>Bacillales</taxon>
        <taxon>Paenibacillaceae</taxon>
        <taxon>Paenibacillus</taxon>
    </lineage>
</organism>
<dbReference type="EMBL" id="BORS01000007">
    <property type="protein sequence ID" value="GIO42531.1"/>
    <property type="molecule type" value="Genomic_DNA"/>
</dbReference>
<accession>A0A919Y090</accession>
<dbReference type="RefSeq" id="WP_301627343.1">
    <property type="nucleotide sequence ID" value="NZ_BORS01000007.1"/>
</dbReference>
<comment type="caution">
    <text evidence="1">The sequence shown here is derived from an EMBL/GenBank/DDBJ whole genome shotgun (WGS) entry which is preliminary data.</text>
</comment>
<dbReference type="AlphaFoldDB" id="A0A919Y090"/>
<evidence type="ECO:0000313" key="1">
    <source>
        <dbReference type="EMBL" id="GIO42531.1"/>
    </source>
</evidence>
<proteinExistence type="predicted"/>
<name>A0A919Y090_9BACL</name>
<protein>
    <submittedName>
        <fullName evidence="1">Uncharacterized protein</fullName>
    </submittedName>
</protein>
<sequence>MDTEKYTELMNKLINHMLKRLEECEPEQVVEYVYAIVNLADNIHALGRKLNV</sequence>
<evidence type="ECO:0000313" key="2">
    <source>
        <dbReference type="Proteomes" id="UP000678895"/>
    </source>
</evidence>
<reference evidence="1" key="1">
    <citation type="submission" date="2021-03" db="EMBL/GenBank/DDBJ databases">
        <title>Antimicrobial resistance genes in bacteria isolated from Japanese honey, and their potential for conferring macrolide and lincosamide resistance in the American foulbrood pathogen Paenibacillus larvae.</title>
        <authorList>
            <person name="Okamoto M."/>
            <person name="Kumagai M."/>
            <person name="Kanamori H."/>
            <person name="Takamatsu D."/>
        </authorList>
    </citation>
    <scope>NUCLEOTIDE SEQUENCE</scope>
    <source>
        <strain evidence="1">J41TS4</strain>
    </source>
</reference>
<gene>
    <name evidence="1" type="ORF">J41TS4_22890</name>
</gene>
<keyword evidence="2" id="KW-1185">Reference proteome</keyword>
<dbReference type="Proteomes" id="UP000678895">
    <property type="component" value="Unassembled WGS sequence"/>
</dbReference>